<dbReference type="EMBL" id="BGPR01008142">
    <property type="protein sequence ID" value="GBN31846.1"/>
    <property type="molecule type" value="Genomic_DNA"/>
</dbReference>
<name>A0A4Y2N1X9_ARAVE</name>
<evidence type="ECO:0000313" key="3">
    <source>
        <dbReference type="Proteomes" id="UP000499080"/>
    </source>
</evidence>
<reference evidence="2 3" key="1">
    <citation type="journal article" date="2019" name="Sci. Rep.">
        <title>Orb-weaving spider Araneus ventricosus genome elucidates the spidroin gene catalogue.</title>
        <authorList>
            <person name="Kono N."/>
            <person name="Nakamura H."/>
            <person name="Ohtoshi R."/>
            <person name="Moran D.A.P."/>
            <person name="Shinohara A."/>
            <person name="Yoshida Y."/>
            <person name="Fujiwara M."/>
            <person name="Mori M."/>
            <person name="Tomita M."/>
            <person name="Arakawa K."/>
        </authorList>
    </citation>
    <scope>NUCLEOTIDE SEQUENCE [LARGE SCALE GENOMIC DNA]</scope>
</reference>
<protein>
    <submittedName>
        <fullName evidence="2">Uncharacterized protein</fullName>
    </submittedName>
</protein>
<evidence type="ECO:0000256" key="1">
    <source>
        <dbReference type="SAM" id="MobiDB-lite"/>
    </source>
</evidence>
<dbReference type="AlphaFoldDB" id="A0A4Y2N1X9"/>
<gene>
    <name evidence="2" type="ORF">AVEN_215869_1</name>
</gene>
<proteinExistence type="predicted"/>
<organism evidence="2 3">
    <name type="scientific">Araneus ventricosus</name>
    <name type="common">Orbweaver spider</name>
    <name type="synonym">Epeira ventricosa</name>
    <dbReference type="NCBI Taxonomy" id="182803"/>
    <lineage>
        <taxon>Eukaryota</taxon>
        <taxon>Metazoa</taxon>
        <taxon>Ecdysozoa</taxon>
        <taxon>Arthropoda</taxon>
        <taxon>Chelicerata</taxon>
        <taxon>Arachnida</taxon>
        <taxon>Araneae</taxon>
        <taxon>Araneomorphae</taxon>
        <taxon>Entelegynae</taxon>
        <taxon>Araneoidea</taxon>
        <taxon>Araneidae</taxon>
        <taxon>Araneus</taxon>
    </lineage>
</organism>
<sequence length="66" mass="7169">MTTLESKLRSDILQMEALNRGKGGDACIGASEKLGPSHGSSEKNLHSNLAVASKEDLETEWERVEL</sequence>
<evidence type="ECO:0000313" key="2">
    <source>
        <dbReference type="EMBL" id="GBN31846.1"/>
    </source>
</evidence>
<accession>A0A4Y2N1X9</accession>
<feature type="region of interest" description="Disordered" evidence="1">
    <location>
        <begin position="29"/>
        <end position="50"/>
    </location>
</feature>
<comment type="caution">
    <text evidence="2">The sequence shown here is derived from an EMBL/GenBank/DDBJ whole genome shotgun (WGS) entry which is preliminary data.</text>
</comment>
<dbReference type="Proteomes" id="UP000499080">
    <property type="component" value="Unassembled WGS sequence"/>
</dbReference>
<keyword evidence="3" id="KW-1185">Reference proteome</keyword>